<name>A0ABD1PWV1_9LAMI</name>
<feature type="region of interest" description="Disordered" evidence="1">
    <location>
        <begin position="1"/>
        <end position="63"/>
    </location>
</feature>
<protein>
    <submittedName>
        <fullName evidence="2">Uncharacterized protein</fullName>
    </submittedName>
</protein>
<dbReference type="AlphaFoldDB" id="A0ABD1PWV1"/>
<dbReference type="Proteomes" id="UP001604277">
    <property type="component" value="Unassembled WGS sequence"/>
</dbReference>
<sequence>MANNGQQQSQQRKATGKRNSDRISENRQPQSPDLFQTQLPTTSTAGNNGERNNGQQQSSEGVDDLRHVGVNRIAIVNGMLKWVWDLDFLILNQHNPQLTWSAMSG</sequence>
<keyword evidence="3" id="KW-1185">Reference proteome</keyword>
<feature type="compositionally biased region" description="Polar residues" evidence="1">
    <location>
        <begin position="26"/>
        <end position="45"/>
    </location>
</feature>
<accession>A0ABD1PWV1</accession>
<organism evidence="2 3">
    <name type="scientific">Forsythia ovata</name>
    <dbReference type="NCBI Taxonomy" id="205694"/>
    <lineage>
        <taxon>Eukaryota</taxon>
        <taxon>Viridiplantae</taxon>
        <taxon>Streptophyta</taxon>
        <taxon>Embryophyta</taxon>
        <taxon>Tracheophyta</taxon>
        <taxon>Spermatophyta</taxon>
        <taxon>Magnoliopsida</taxon>
        <taxon>eudicotyledons</taxon>
        <taxon>Gunneridae</taxon>
        <taxon>Pentapetalae</taxon>
        <taxon>asterids</taxon>
        <taxon>lamiids</taxon>
        <taxon>Lamiales</taxon>
        <taxon>Oleaceae</taxon>
        <taxon>Forsythieae</taxon>
        <taxon>Forsythia</taxon>
    </lineage>
</organism>
<evidence type="ECO:0000313" key="2">
    <source>
        <dbReference type="EMBL" id="KAL2468409.1"/>
    </source>
</evidence>
<evidence type="ECO:0000313" key="3">
    <source>
        <dbReference type="Proteomes" id="UP001604277"/>
    </source>
</evidence>
<feature type="compositionally biased region" description="Low complexity" evidence="1">
    <location>
        <begin position="46"/>
        <end position="57"/>
    </location>
</feature>
<reference evidence="3" key="1">
    <citation type="submission" date="2024-07" db="EMBL/GenBank/DDBJ databases">
        <title>Two chromosome-level genome assemblies of Korean endemic species Abeliophyllum distichum and Forsythia ovata (Oleaceae).</title>
        <authorList>
            <person name="Jang H."/>
        </authorList>
    </citation>
    <scope>NUCLEOTIDE SEQUENCE [LARGE SCALE GENOMIC DNA]</scope>
</reference>
<feature type="compositionally biased region" description="Polar residues" evidence="1">
    <location>
        <begin position="1"/>
        <end position="13"/>
    </location>
</feature>
<dbReference type="EMBL" id="JBFOLJ010000016">
    <property type="protein sequence ID" value="KAL2468409.1"/>
    <property type="molecule type" value="Genomic_DNA"/>
</dbReference>
<proteinExistence type="predicted"/>
<comment type="caution">
    <text evidence="2">The sequence shown here is derived from an EMBL/GenBank/DDBJ whole genome shotgun (WGS) entry which is preliminary data.</text>
</comment>
<gene>
    <name evidence="2" type="ORF">Fot_49985</name>
</gene>
<evidence type="ECO:0000256" key="1">
    <source>
        <dbReference type="SAM" id="MobiDB-lite"/>
    </source>
</evidence>